<keyword evidence="1 5" id="KW-0808">Transferase</keyword>
<dbReference type="InterPro" id="IPR033690">
    <property type="entry name" value="Adenylat_kinase_CS"/>
</dbReference>
<keyword evidence="4 5" id="KW-0418">Kinase</keyword>
<evidence type="ECO:0000313" key="9">
    <source>
        <dbReference type="Proteomes" id="UP000177594"/>
    </source>
</evidence>
<evidence type="ECO:0000256" key="4">
    <source>
        <dbReference type="ARBA" id="ARBA00022777"/>
    </source>
</evidence>
<organism evidence="8 9">
    <name type="scientific">Candidatus Yanofskybacteria bacterium RIFCSPHIGHO2_01_FULL_39_8b</name>
    <dbReference type="NCBI Taxonomy" id="1802659"/>
    <lineage>
        <taxon>Bacteria</taxon>
        <taxon>Candidatus Yanofskyibacteriota</taxon>
    </lineage>
</organism>
<dbReference type="AlphaFoldDB" id="A0A1F8EA32"/>
<evidence type="ECO:0000313" key="8">
    <source>
        <dbReference type="EMBL" id="OGM97199.1"/>
    </source>
</evidence>
<proteinExistence type="inferred from homology"/>
<comment type="subunit">
    <text evidence="6">Monomer.</text>
</comment>
<dbReference type="PANTHER" id="PTHR23359">
    <property type="entry name" value="NUCLEOTIDE KINASE"/>
    <property type="match status" value="1"/>
</dbReference>
<dbReference type="Proteomes" id="UP000177594">
    <property type="component" value="Unassembled WGS sequence"/>
</dbReference>
<dbReference type="Pfam" id="PF00406">
    <property type="entry name" value="ADK"/>
    <property type="match status" value="1"/>
</dbReference>
<evidence type="ECO:0000256" key="5">
    <source>
        <dbReference type="RuleBase" id="RU003330"/>
    </source>
</evidence>
<comment type="similarity">
    <text evidence="5">Belongs to the adenylate kinase family.</text>
</comment>
<dbReference type="InterPro" id="IPR007862">
    <property type="entry name" value="Adenylate_kinase_lid-dom"/>
</dbReference>
<gene>
    <name evidence="8" type="ORF">A2817_01335</name>
</gene>
<reference evidence="8 9" key="1">
    <citation type="journal article" date="2016" name="Nat. Commun.">
        <title>Thousands of microbial genomes shed light on interconnected biogeochemical processes in an aquifer system.</title>
        <authorList>
            <person name="Anantharaman K."/>
            <person name="Brown C.T."/>
            <person name="Hug L.A."/>
            <person name="Sharon I."/>
            <person name="Castelle C.J."/>
            <person name="Probst A.J."/>
            <person name="Thomas B.C."/>
            <person name="Singh A."/>
            <person name="Wilkins M.J."/>
            <person name="Karaoz U."/>
            <person name="Brodie E.L."/>
            <person name="Williams K.H."/>
            <person name="Hubbard S.S."/>
            <person name="Banfield J.F."/>
        </authorList>
    </citation>
    <scope>NUCLEOTIDE SEQUENCE [LARGE SCALE GENOMIC DNA]</scope>
</reference>
<accession>A0A1F8EA32</accession>
<keyword evidence="2" id="KW-0545">Nucleotide biosynthesis</keyword>
<dbReference type="EMBL" id="MGIZ01000057">
    <property type="protein sequence ID" value="OGM97199.1"/>
    <property type="molecule type" value="Genomic_DNA"/>
</dbReference>
<evidence type="ECO:0000256" key="2">
    <source>
        <dbReference type="ARBA" id="ARBA00022727"/>
    </source>
</evidence>
<dbReference type="Gene3D" id="3.40.50.300">
    <property type="entry name" value="P-loop containing nucleotide triphosphate hydrolases"/>
    <property type="match status" value="1"/>
</dbReference>
<dbReference type="InterPro" id="IPR027417">
    <property type="entry name" value="P-loop_NTPase"/>
</dbReference>
<sequence>LRLSKNDVRKQGCVLDGYPRNKSQMTELEKIVGVTDVVIIEISDRESVFRIGGRLICNCGRTYHTVFRPPKIKNICDYCGKKLSIREDDMPKSIKKRLEIYHKETEPLFEFYEKMGVVRRINGEQSIPDVFKDMVNALSLK</sequence>
<evidence type="ECO:0000259" key="7">
    <source>
        <dbReference type="Pfam" id="PF05191"/>
    </source>
</evidence>
<dbReference type="PROSITE" id="PS00113">
    <property type="entry name" value="ADENYLATE_KINASE"/>
    <property type="match status" value="1"/>
</dbReference>
<protein>
    <recommendedName>
        <fullName evidence="6">Adenylate kinase</fullName>
        <ecNumber evidence="6">2.7.4.3</ecNumber>
    </recommendedName>
</protein>
<keyword evidence="3 6" id="KW-0547">Nucleotide-binding</keyword>
<name>A0A1F8EA32_9BACT</name>
<comment type="subcellular location">
    <subcellularLocation>
        <location evidence="6">Cytoplasm</location>
    </subcellularLocation>
</comment>
<dbReference type="PRINTS" id="PR00094">
    <property type="entry name" value="ADENYLTKNASE"/>
</dbReference>
<dbReference type="Pfam" id="PF05191">
    <property type="entry name" value="ADK_lid"/>
    <property type="match status" value="1"/>
</dbReference>
<dbReference type="GO" id="GO:0005524">
    <property type="term" value="F:ATP binding"/>
    <property type="evidence" value="ECO:0007669"/>
    <property type="project" value="UniProtKB-KW"/>
</dbReference>
<evidence type="ECO:0000256" key="6">
    <source>
        <dbReference type="RuleBase" id="RU003331"/>
    </source>
</evidence>
<dbReference type="GO" id="GO:0004017">
    <property type="term" value="F:AMP kinase activity"/>
    <property type="evidence" value="ECO:0007669"/>
    <property type="project" value="UniProtKB-EC"/>
</dbReference>
<feature type="non-terminal residue" evidence="8">
    <location>
        <position position="1"/>
    </location>
</feature>
<keyword evidence="6" id="KW-0067">ATP-binding</keyword>
<dbReference type="GO" id="GO:0005737">
    <property type="term" value="C:cytoplasm"/>
    <property type="evidence" value="ECO:0007669"/>
    <property type="project" value="UniProtKB-SubCell"/>
</dbReference>
<dbReference type="CDD" id="cd01428">
    <property type="entry name" value="ADK"/>
    <property type="match status" value="1"/>
</dbReference>
<dbReference type="EC" id="2.7.4.3" evidence="6"/>
<dbReference type="HAMAP" id="MF_00235">
    <property type="entry name" value="Adenylate_kinase_Adk"/>
    <property type="match status" value="1"/>
</dbReference>
<evidence type="ECO:0000256" key="1">
    <source>
        <dbReference type="ARBA" id="ARBA00022679"/>
    </source>
</evidence>
<dbReference type="SUPFAM" id="SSF52540">
    <property type="entry name" value="P-loop containing nucleoside triphosphate hydrolases"/>
    <property type="match status" value="1"/>
</dbReference>
<comment type="catalytic activity">
    <reaction evidence="6">
        <text>AMP + ATP = 2 ADP</text>
        <dbReference type="Rhea" id="RHEA:12973"/>
        <dbReference type="ChEBI" id="CHEBI:30616"/>
        <dbReference type="ChEBI" id="CHEBI:456215"/>
        <dbReference type="ChEBI" id="CHEBI:456216"/>
        <dbReference type="EC" id="2.7.4.3"/>
    </reaction>
</comment>
<dbReference type="InterPro" id="IPR000850">
    <property type="entry name" value="Adenylat/UMP-CMP_kin"/>
</dbReference>
<comment type="caution">
    <text evidence="8">The sequence shown here is derived from an EMBL/GenBank/DDBJ whole genome shotgun (WGS) entry which is preliminary data.</text>
</comment>
<evidence type="ECO:0000256" key="3">
    <source>
        <dbReference type="ARBA" id="ARBA00022741"/>
    </source>
</evidence>
<feature type="domain" description="Adenylate kinase active site lid" evidence="7">
    <location>
        <begin position="54"/>
        <end position="88"/>
    </location>
</feature>